<organism evidence="1 2">
    <name type="scientific">Candidatus Scatousia excrementigallinarum</name>
    <dbReference type="NCBI Taxonomy" id="2840935"/>
    <lineage>
        <taxon>Bacteria</taxon>
        <taxon>Candidatus Scatousia</taxon>
    </lineage>
</organism>
<dbReference type="AlphaFoldDB" id="A0A9D1F030"/>
<dbReference type="InterPro" id="IPR026487">
    <property type="entry name" value="CHP04141"/>
</dbReference>
<evidence type="ECO:0000313" key="2">
    <source>
        <dbReference type="Proteomes" id="UP000823928"/>
    </source>
</evidence>
<dbReference type="EMBL" id="DVIU01000213">
    <property type="protein sequence ID" value="HIS37105.1"/>
    <property type="molecule type" value="Genomic_DNA"/>
</dbReference>
<gene>
    <name evidence="1" type="ORF">IAC10_10835</name>
</gene>
<sequence length="118" mass="13630">EVCDIFNPKEKEFIHSKISSDAAKLSHLFNQGYVSARAFASMKEQYVSLVNEKMKNEEHKLDDSQNSHQKYTIRYLIINGNTENRLTFISKLALDKIITDLKGFGYNVKLSWVNQISL</sequence>
<proteinExistence type="predicted"/>
<name>A0A9D1F030_9BACT</name>
<dbReference type="NCBIfam" id="TIGR04141">
    <property type="entry name" value="TIGR04141 family sporadically distributed protein"/>
    <property type="match status" value="1"/>
</dbReference>
<protein>
    <submittedName>
        <fullName evidence="1">TIGR04141 family sporadically distributed protein</fullName>
    </submittedName>
</protein>
<evidence type="ECO:0000313" key="1">
    <source>
        <dbReference type="EMBL" id="HIS37105.1"/>
    </source>
</evidence>
<reference evidence="1" key="2">
    <citation type="journal article" date="2021" name="PeerJ">
        <title>Extensive microbial diversity within the chicken gut microbiome revealed by metagenomics and culture.</title>
        <authorList>
            <person name="Gilroy R."/>
            <person name="Ravi A."/>
            <person name="Getino M."/>
            <person name="Pursley I."/>
            <person name="Horton D.L."/>
            <person name="Alikhan N.F."/>
            <person name="Baker D."/>
            <person name="Gharbi K."/>
            <person name="Hall N."/>
            <person name="Watson M."/>
            <person name="Adriaenssens E.M."/>
            <person name="Foster-Nyarko E."/>
            <person name="Jarju S."/>
            <person name="Secka A."/>
            <person name="Antonio M."/>
            <person name="Oren A."/>
            <person name="Chaudhuri R.R."/>
            <person name="La Ragione R."/>
            <person name="Hildebrand F."/>
            <person name="Pallen M.J."/>
        </authorList>
    </citation>
    <scope>NUCLEOTIDE SEQUENCE</scope>
    <source>
        <strain evidence="1">6276</strain>
    </source>
</reference>
<accession>A0A9D1F030</accession>
<reference evidence="1" key="1">
    <citation type="submission" date="2020-10" db="EMBL/GenBank/DDBJ databases">
        <authorList>
            <person name="Gilroy R."/>
        </authorList>
    </citation>
    <scope>NUCLEOTIDE SEQUENCE</scope>
    <source>
        <strain evidence="1">6276</strain>
    </source>
</reference>
<dbReference type="Proteomes" id="UP000823928">
    <property type="component" value="Unassembled WGS sequence"/>
</dbReference>
<dbReference type="Pfam" id="PF19614">
    <property type="entry name" value="DUF6119"/>
    <property type="match status" value="1"/>
</dbReference>
<comment type="caution">
    <text evidence="1">The sequence shown here is derived from an EMBL/GenBank/DDBJ whole genome shotgun (WGS) entry which is preliminary data.</text>
</comment>
<feature type="non-terminal residue" evidence="1">
    <location>
        <position position="1"/>
    </location>
</feature>